<feature type="chain" id="PRO_5037598853" description="Secreted protein" evidence="1">
    <location>
        <begin position="19"/>
        <end position="215"/>
    </location>
</feature>
<dbReference type="RefSeq" id="WP_189399450.1">
    <property type="nucleotide sequence ID" value="NZ_BMXA01000002.1"/>
</dbReference>
<evidence type="ECO:0000313" key="3">
    <source>
        <dbReference type="Proteomes" id="UP000614811"/>
    </source>
</evidence>
<protein>
    <recommendedName>
        <fullName evidence="4">Secreted protein</fullName>
    </recommendedName>
</protein>
<keyword evidence="3" id="KW-1185">Reference proteome</keyword>
<reference evidence="2" key="1">
    <citation type="journal article" date="2014" name="Int. J. Syst. Evol. Microbiol.">
        <title>Complete genome sequence of Corynebacterium casei LMG S-19264T (=DSM 44701T), isolated from a smear-ripened cheese.</title>
        <authorList>
            <consortium name="US DOE Joint Genome Institute (JGI-PGF)"/>
            <person name="Walter F."/>
            <person name="Albersmeier A."/>
            <person name="Kalinowski J."/>
            <person name="Ruckert C."/>
        </authorList>
    </citation>
    <scope>NUCLEOTIDE SEQUENCE</scope>
    <source>
        <strain evidence="2">KCTC 12711</strain>
    </source>
</reference>
<evidence type="ECO:0000313" key="2">
    <source>
        <dbReference type="EMBL" id="GHA06253.1"/>
    </source>
</evidence>
<reference evidence="2" key="2">
    <citation type="submission" date="2020-09" db="EMBL/GenBank/DDBJ databases">
        <authorList>
            <person name="Sun Q."/>
            <person name="Kim S."/>
        </authorList>
    </citation>
    <scope>NUCLEOTIDE SEQUENCE</scope>
    <source>
        <strain evidence="2">KCTC 12711</strain>
    </source>
</reference>
<comment type="caution">
    <text evidence="2">The sequence shown here is derived from an EMBL/GenBank/DDBJ whole genome shotgun (WGS) entry which is preliminary data.</text>
</comment>
<evidence type="ECO:0008006" key="4">
    <source>
        <dbReference type="Google" id="ProtNLM"/>
    </source>
</evidence>
<dbReference type="Proteomes" id="UP000614811">
    <property type="component" value="Unassembled WGS sequence"/>
</dbReference>
<feature type="signal peptide" evidence="1">
    <location>
        <begin position="1"/>
        <end position="18"/>
    </location>
</feature>
<dbReference type="EMBL" id="BMXA01000002">
    <property type="protein sequence ID" value="GHA06253.1"/>
    <property type="molecule type" value="Genomic_DNA"/>
</dbReference>
<organism evidence="2 3">
    <name type="scientific">Arenicella chitinivorans</name>
    <dbReference type="NCBI Taxonomy" id="1329800"/>
    <lineage>
        <taxon>Bacteria</taxon>
        <taxon>Pseudomonadati</taxon>
        <taxon>Pseudomonadota</taxon>
        <taxon>Gammaproteobacteria</taxon>
        <taxon>Arenicellales</taxon>
        <taxon>Arenicellaceae</taxon>
        <taxon>Arenicella</taxon>
    </lineage>
</organism>
<proteinExistence type="predicted"/>
<evidence type="ECO:0000256" key="1">
    <source>
        <dbReference type="SAM" id="SignalP"/>
    </source>
</evidence>
<gene>
    <name evidence="2" type="ORF">GCM10008090_14900</name>
</gene>
<keyword evidence="1" id="KW-0732">Signal</keyword>
<accession>A0A918RMZ2</accession>
<name>A0A918RMZ2_9GAMM</name>
<dbReference type="AlphaFoldDB" id="A0A918RMZ2"/>
<sequence length="215" mass="25024">MWKFILLSIFLISDVSFSAEFSTYKYDKGRLCFSSQEVYEHRSPKKSRSPKHEIFIKVSGFNVAVRQANKRNPSTATSLFMWINDLNVSGDQYLRRDKRITNFLNKVSPLLNEELGLLVYQVEQESIRGDYFFLAESLNLGDDSISEVPLSTYYVGDCPTTASGLQFECRFRQIFDESLIIEYDFARSALPHWRDIQSHVESRLLEAKQRCNEDK</sequence>